<sequence length="161" mass="18272">MAQAMRQISLVGELEVDVEIKASAKKFHQLLTERPQDIAKASPDNIQGCGLREGEFGKVGSVILWNYAIDGQPKVAKERIEAVDLEKNLFAVRVIEGDIMKEFKSFFVTIQTTQKQRGPGSVVKYHFKYERTNEKVDHPEKLLAVFVKMSKDMDEMLLSEV</sequence>
<accession>A0ABD0ZCE6</accession>
<dbReference type="AlphaFoldDB" id="A0ABD0ZCE6"/>
<reference evidence="2 3" key="1">
    <citation type="submission" date="2024-04" db="EMBL/GenBank/DDBJ databases">
        <title>Genome assembly C_amara_ONT_v2.</title>
        <authorList>
            <person name="Yant L."/>
            <person name="Moore C."/>
            <person name="Slenker M."/>
        </authorList>
    </citation>
    <scope>NUCLEOTIDE SEQUENCE [LARGE SCALE GENOMIC DNA]</scope>
    <source>
        <tissue evidence="2">Leaf</tissue>
    </source>
</reference>
<protein>
    <submittedName>
        <fullName evidence="2">MLP-like protein 31</fullName>
    </submittedName>
</protein>
<feature type="domain" description="Bet v I/Major latex protein" evidence="1">
    <location>
        <begin position="9"/>
        <end position="160"/>
    </location>
</feature>
<name>A0ABD0ZCE6_CARAN</name>
<dbReference type="SMART" id="SM01037">
    <property type="entry name" value="Bet_v_1"/>
    <property type="match status" value="1"/>
</dbReference>
<dbReference type="CDD" id="cd07816">
    <property type="entry name" value="Bet_v1-like"/>
    <property type="match status" value="1"/>
</dbReference>
<dbReference type="Proteomes" id="UP001558713">
    <property type="component" value="Unassembled WGS sequence"/>
</dbReference>
<dbReference type="InterPro" id="IPR000916">
    <property type="entry name" value="Bet_v_I/MLP"/>
</dbReference>
<comment type="caution">
    <text evidence="2">The sequence shown here is derived from an EMBL/GenBank/DDBJ whole genome shotgun (WGS) entry which is preliminary data.</text>
</comment>
<dbReference type="EMBL" id="JBANAX010000825">
    <property type="protein sequence ID" value="KAL1192348.1"/>
    <property type="molecule type" value="Genomic_DNA"/>
</dbReference>
<organism evidence="2 3">
    <name type="scientific">Cardamine amara subsp. amara</name>
    <dbReference type="NCBI Taxonomy" id="228776"/>
    <lineage>
        <taxon>Eukaryota</taxon>
        <taxon>Viridiplantae</taxon>
        <taxon>Streptophyta</taxon>
        <taxon>Embryophyta</taxon>
        <taxon>Tracheophyta</taxon>
        <taxon>Spermatophyta</taxon>
        <taxon>Magnoliopsida</taxon>
        <taxon>eudicotyledons</taxon>
        <taxon>Gunneridae</taxon>
        <taxon>Pentapetalae</taxon>
        <taxon>rosids</taxon>
        <taxon>malvids</taxon>
        <taxon>Brassicales</taxon>
        <taxon>Brassicaceae</taxon>
        <taxon>Cardamineae</taxon>
        <taxon>Cardamine</taxon>
    </lineage>
</organism>
<gene>
    <name evidence="2" type="ORF">V5N11_012526</name>
</gene>
<keyword evidence="3" id="KW-1185">Reference proteome</keyword>
<evidence type="ECO:0000259" key="1">
    <source>
        <dbReference type="SMART" id="SM01037"/>
    </source>
</evidence>
<dbReference type="InterPro" id="IPR051761">
    <property type="entry name" value="MLP-like_ligand-binding"/>
</dbReference>
<dbReference type="Gene3D" id="3.30.530.20">
    <property type="match status" value="1"/>
</dbReference>
<dbReference type="Pfam" id="PF00407">
    <property type="entry name" value="Bet_v_1"/>
    <property type="match status" value="1"/>
</dbReference>
<evidence type="ECO:0000313" key="3">
    <source>
        <dbReference type="Proteomes" id="UP001558713"/>
    </source>
</evidence>
<dbReference type="PANTHER" id="PTHR31907">
    <property type="entry name" value="MLP-LIKE PROTEIN 423"/>
    <property type="match status" value="1"/>
</dbReference>
<dbReference type="SUPFAM" id="SSF55961">
    <property type="entry name" value="Bet v1-like"/>
    <property type="match status" value="1"/>
</dbReference>
<proteinExistence type="predicted"/>
<dbReference type="InterPro" id="IPR023393">
    <property type="entry name" value="START-like_dom_sf"/>
</dbReference>
<evidence type="ECO:0000313" key="2">
    <source>
        <dbReference type="EMBL" id="KAL1192348.1"/>
    </source>
</evidence>